<dbReference type="Pfam" id="PF16784">
    <property type="entry name" value="HNHc_6"/>
    <property type="match status" value="1"/>
</dbReference>
<keyword evidence="2" id="KW-1185">Reference proteome</keyword>
<reference evidence="1 2" key="1">
    <citation type="submission" date="2021-11" db="EMBL/GenBank/DDBJ databases">
        <title>Lacrimispora sp. nov. NSJ-141 isolated from human feces.</title>
        <authorList>
            <person name="Abdugheni R."/>
        </authorList>
    </citation>
    <scope>NUCLEOTIDE SEQUENCE [LARGE SCALE GENOMIC DNA]</scope>
    <source>
        <strain evidence="1 2">NSJ-141</strain>
    </source>
</reference>
<dbReference type="RefSeq" id="WP_231062640.1">
    <property type="nucleotide sequence ID" value="NZ_JAJNOR010000005.1"/>
</dbReference>
<protein>
    <submittedName>
        <fullName evidence="1">HNHc nuclease</fullName>
    </submittedName>
</protein>
<organism evidence="1 2">
    <name type="scientific">Lientehia hominis</name>
    <dbReference type="NCBI Taxonomy" id="2897778"/>
    <lineage>
        <taxon>Bacteria</taxon>
        <taxon>Bacillati</taxon>
        <taxon>Bacillota</taxon>
        <taxon>Clostridia</taxon>
        <taxon>Lachnospirales</taxon>
        <taxon>Lachnospiraceae</taxon>
        <taxon>Lientehia</taxon>
    </lineage>
</organism>
<proteinExistence type="predicted"/>
<dbReference type="InterPro" id="IPR041242">
    <property type="entry name" value="HNHc_6"/>
</dbReference>
<gene>
    <name evidence="1" type="ORF">LQE92_08945</name>
</gene>
<dbReference type="EMBL" id="JAJNOR010000005">
    <property type="protein sequence ID" value="MCD2492754.1"/>
    <property type="molecule type" value="Genomic_DNA"/>
</dbReference>
<sequence>MQAYTVIKKYRETKEGTDLVIHIPDRQLGDMIAEKRIRDAEIRMDDGRHISAEQRRKAYATINDIAMWMGDAPEAVKEWMKYRHICRTGDGYFSLSDCTMDTAREFINTLLDFCLEQGVPLGEYGAQRTDDIGKYLWCCLKYKKCAVCGRPGEVHHWDAVGMGNDRTRVDDSGHRKICLCREHHTAAHSRGNASFEKMYHVYGILYPTAP</sequence>
<accession>A0AAP2RJQ4</accession>
<evidence type="ECO:0000313" key="1">
    <source>
        <dbReference type="EMBL" id="MCD2492754.1"/>
    </source>
</evidence>
<evidence type="ECO:0000313" key="2">
    <source>
        <dbReference type="Proteomes" id="UP001299265"/>
    </source>
</evidence>
<name>A0AAP2RJQ4_9FIRM</name>
<dbReference type="AlphaFoldDB" id="A0AAP2RJQ4"/>
<dbReference type="Proteomes" id="UP001299265">
    <property type="component" value="Unassembled WGS sequence"/>
</dbReference>
<comment type="caution">
    <text evidence="1">The sequence shown here is derived from an EMBL/GenBank/DDBJ whole genome shotgun (WGS) entry which is preliminary data.</text>
</comment>